<evidence type="ECO:0008006" key="3">
    <source>
        <dbReference type="Google" id="ProtNLM"/>
    </source>
</evidence>
<reference evidence="1 2" key="1">
    <citation type="submission" date="2023-10" db="EMBL/GenBank/DDBJ databases">
        <title>Genomes of two closely related lineages of the louse Polyplax serrata with different host specificities.</title>
        <authorList>
            <person name="Martinu J."/>
            <person name="Tarabai H."/>
            <person name="Stefka J."/>
            <person name="Hypsa V."/>
        </authorList>
    </citation>
    <scope>NUCLEOTIDE SEQUENCE [LARGE SCALE GENOMIC DNA]</scope>
    <source>
        <strain evidence="1">HR10_N</strain>
    </source>
</reference>
<evidence type="ECO:0000313" key="1">
    <source>
        <dbReference type="EMBL" id="KAK6624974.1"/>
    </source>
</evidence>
<gene>
    <name evidence="1" type="ORF">RUM43_005265</name>
</gene>
<dbReference type="Proteomes" id="UP001372834">
    <property type="component" value="Unassembled WGS sequence"/>
</dbReference>
<proteinExistence type="predicted"/>
<sequence length="112" mass="12423">MFGSKENIGDLSREMSQVLSGHGLINFYLCKRDLAKKSMCPTCKKSPVTVQHLLQECPTWLAAAQDFTEKMDELGLENIVAQISGSQEKKYCKKNGRVRVGPTYALGVVRGD</sequence>
<name>A0AAN8PDC2_POLSC</name>
<accession>A0AAN8PDC2</accession>
<dbReference type="AlphaFoldDB" id="A0AAN8PDC2"/>
<organism evidence="1 2">
    <name type="scientific">Polyplax serrata</name>
    <name type="common">Common mouse louse</name>
    <dbReference type="NCBI Taxonomy" id="468196"/>
    <lineage>
        <taxon>Eukaryota</taxon>
        <taxon>Metazoa</taxon>
        <taxon>Ecdysozoa</taxon>
        <taxon>Arthropoda</taxon>
        <taxon>Hexapoda</taxon>
        <taxon>Insecta</taxon>
        <taxon>Pterygota</taxon>
        <taxon>Neoptera</taxon>
        <taxon>Paraneoptera</taxon>
        <taxon>Psocodea</taxon>
        <taxon>Troctomorpha</taxon>
        <taxon>Phthiraptera</taxon>
        <taxon>Anoplura</taxon>
        <taxon>Polyplacidae</taxon>
        <taxon>Polyplax</taxon>
    </lineage>
</organism>
<protein>
    <recommendedName>
        <fullName evidence="3">Reverse transcriptase</fullName>
    </recommendedName>
</protein>
<comment type="caution">
    <text evidence="1">The sequence shown here is derived from an EMBL/GenBank/DDBJ whole genome shotgun (WGS) entry which is preliminary data.</text>
</comment>
<evidence type="ECO:0000313" key="2">
    <source>
        <dbReference type="Proteomes" id="UP001372834"/>
    </source>
</evidence>
<dbReference type="EMBL" id="JAWJWE010000037">
    <property type="protein sequence ID" value="KAK6624974.1"/>
    <property type="molecule type" value="Genomic_DNA"/>
</dbReference>